<dbReference type="PROSITE" id="PS01047">
    <property type="entry name" value="HMA_1"/>
    <property type="match status" value="1"/>
</dbReference>
<name>A0A840MLI1_9PROT</name>
<gene>
    <name evidence="3" type="ORF">HNQ59_002800</name>
</gene>
<dbReference type="Gene3D" id="3.30.70.100">
    <property type="match status" value="1"/>
</dbReference>
<dbReference type="CDD" id="cd00371">
    <property type="entry name" value="HMA"/>
    <property type="match status" value="1"/>
</dbReference>
<feature type="domain" description="HMA" evidence="2">
    <location>
        <begin position="2"/>
        <end position="68"/>
    </location>
</feature>
<sequence>MEYVQLNVSGMSCGGCANSITKALQALAGVAQVDVELATGKVGVRFDPAQTPIDALQAAIEAAGFDVV</sequence>
<organism evidence="3 4">
    <name type="scientific">Chitinivorax tropicus</name>
    <dbReference type="NCBI Taxonomy" id="714531"/>
    <lineage>
        <taxon>Bacteria</taxon>
        <taxon>Pseudomonadati</taxon>
        <taxon>Pseudomonadota</taxon>
        <taxon>Betaproteobacteria</taxon>
        <taxon>Chitinivorax</taxon>
    </lineage>
</organism>
<reference evidence="3 4" key="1">
    <citation type="submission" date="2020-08" db="EMBL/GenBank/DDBJ databases">
        <title>Genomic Encyclopedia of Type Strains, Phase IV (KMG-IV): sequencing the most valuable type-strain genomes for metagenomic binning, comparative biology and taxonomic classification.</title>
        <authorList>
            <person name="Goeker M."/>
        </authorList>
    </citation>
    <scope>NUCLEOTIDE SEQUENCE [LARGE SCALE GENOMIC DNA]</scope>
    <source>
        <strain evidence="3 4">DSM 27165</strain>
    </source>
</reference>
<evidence type="ECO:0000259" key="2">
    <source>
        <dbReference type="PROSITE" id="PS50846"/>
    </source>
</evidence>
<dbReference type="InterPro" id="IPR006121">
    <property type="entry name" value="HMA_dom"/>
</dbReference>
<evidence type="ECO:0000313" key="4">
    <source>
        <dbReference type="Proteomes" id="UP000575898"/>
    </source>
</evidence>
<dbReference type="InterPro" id="IPR017969">
    <property type="entry name" value="Heavy-metal-associated_CS"/>
</dbReference>
<dbReference type="PROSITE" id="PS50846">
    <property type="entry name" value="HMA_2"/>
    <property type="match status" value="1"/>
</dbReference>
<dbReference type="RefSeq" id="WP_184040478.1">
    <property type="nucleotide sequence ID" value="NZ_JACHHY010000017.1"/>
</dbReference>
<dbReference type="EMBL" id="JACHHY010000017">
    <property type="protein sequence ID" value="MBB5019498.1"/>
    <property type="molecule type" value="Genomic_DNA"/>
</dbReference>
<keyword evidence="1" id="KW-0479">Metal-binding</keyword>
<keyword evidence="4" id="KW-1185">Reference proteome</keyword>
<dbReference type="GO" id="GO:0046872">
    <property type="term" value="F:metal ion binding"/>
    <property type="evidence" value="ECO:0007669"/>
    <property type="project" value="UniProtKB-KW"/>
</dbReference>
<dbReference type="PANTHER" id="PTHR46594">
    <property type="entry name" value="P-TYPE CATION-TRANSPORTING ATPASE"/>
    <property type="match status" value="1"/>
</dbReference>
<protein>
    <submittedName>
        <fullName evidence="3">Copper chaperone CopZ</fullName>
    </submittedName>
</protein>
<evidence type="ECO:0000313" key="3">
    <source>
        <dbReference type="EMBL" id="MBB5019498.1"/>
    </source>
</evidence>
<dbReference type="InterPro" id="IPR036163">
    <property type="entry name" value="HMA_dom_sf"/>
</dbReference>
<dbReference type="PANTHER" id="PTHR46594:SF4">
    <property type="entry name" value="P-TYPE CATION-TRANSPORTING ATPASE"/>
    <property type="match status" value="1"/>
</dbReference>
<dbReference type="AlphaFoldDB" id="A0A840MLI1"/>
<evidence type="ECO:0000256" key="1">
    <source>
        <dbReference type="ARBA" id="ARBA00022723"/>
    </source>
</evidence>
<comment type="caution">
    <text evidence="3">The sequence shown here is derived from an EMBL/GenBank/DDBJ whole genome shotgun (WGS) entry which is preliminary data.</text>
</comment>
<dbReference type="Pfam" id="PF00403">
    <property type="entry name" value="HMA"/>
    <property type="match status" value="1"/>
</dbReference>
<proteinExistence type="predicted"/>
<dbReference type="Proteomes" id="UP000575898">
    <property type="component" value="Unassembled WGS sequence"/>
</dbReference>
<accession>A0A840MLI1</accession>
<dbReference type="SUPFAM" id="SSF55008">
    <property type="entry name" value="HMA, heavy metal-associated domain"/>
    <property type="match status" value="1"/>
</dbReference>
<dbReference type="FunFam" id="3.30.70.100:FF:000005">
    <property type="entry name" value="Copper-exporting P-type ATPase A"/>
    <property type="match status" value="1"/>
</dbReference>